<dbReference type="Proteomes" id="UP000269294">
    <property type="component" value="Segment"/>
</dbReference>
<organism evidence="4 5">
    <name type="scientific">Vibrio phage 1.204.O._10N.222.46.F12</name>
    <dbReference type="NCBI Taxonomy" id="1881263"/>
    <lineage>
        <taxon>Viruses</taxon>
        <taxon>Duplodnaviria</taxon>
        <taxon>Heunggongvirae</taxon>
        <taxon>Uroviricota</taxon>
        <taxon>Caudoviricetes</taxon>
        <taxon>Autographivirales</taxon>
        <taxon>Cyclitvirus</taxon>
        <taxon>Cyclitvirus cyclit</taxon>
    </lineage>
</organism>
<name>A0A2I7RNP4_9CAUD</name>
<dbReference type="PRINTS" id="PR00868">
    <property type="entry name" value="DNAPOLI"/>
</dbReference>
<evidence type="ECO:0000256" key="2">
    <source>
        <dbReference type="ARBA" id="ARBA00023109"/>
    </source>
</evidence>
<dbReference type="InterPro" id="IPR043502">
    <property type="entry name" value="DNA/RNA_pol_sf"/>
</dbReference>
<evidence type="ECO:0000256" key="1">
    <source>
        <dbReference type="ARBA" id="ARBA00022705"/>
    </source>
</evidence>
<dbReference type="PANTHER" id="PTHR10133">
    <property type="entry name" value="DNA POLYMERASE I"/>
    <property type="match status" value="1"/>
</dbReference>
<dbReference type="Gene3D" id="3.30.70.370">
    <property type="match status" value="1"/>
</dbReference>
<gene>
    <name evidence="4" type="ORF">NVP1204O_37</name>
</gene>
<keyword evidence="5" id="KW-1185">Reference proteome</keyword>
<dbReference type="GO" id="GO:0006302">
    <property type="term" value="P:double-strand break repair"/>
    <property type="evidence" value="ECO:0007669"/>
    <property type="project" value="TreeGrafter"/>
</dbReference>
<dbReference type="GO" id="GO:0003887">
    <property type="term" value="F:DNA-directed DNA polymerase activity"/>
    <property type="evidence" value="ECO:0007669"/>
    <property type="project" value="InterPro"/>
</dbReference>
<dbReference type="InterPro" id="IPR001098">
    <property type="entry name" value="DNA-dir_DNA_pol_A_palm_dom"/>
</dbReference>
<keyword evidence="2" id="KW-1194">Viral DNA replication</keyword>
<reference evidence="4 5" key="1">
    <citation type="submission" date="2017-11" db="EMBL/GenBank/DDBJ databases">
        <title>A major lineage of nontailed dsDNA viruses as unrecognized killers of marine bacteria.</title>
        <authorList>
            <person name="Kauffman K.M."/>
            <person name="Hussain F.A."/>
            <person name="Yang J."/>
            <person name="Arevalo P."/>
            <person name="Brown J.M."/>
            <person name="Chang W.K."/>
            <person name="VanInsberghe D."/>
            <person name="Elsherbini J."/>
            <person name="Cutler M.B."/>
            <person name="Kelly L."/>
            <person name="Polz M.F."/>
        </authorList>
    </citation>
    <scope>NUCLEOTIDE SEQUENCE [LARGE SCALE GENOMIC DNA]</scope>
</reference>
<dbReference type="InterPro" id="IPR036397">
    <property type="entry name" value="RNaseH_sf"/>
</dbReference>
<dbReference type="GO" id="GO:0003677">
    <property type="term" value="F:DNA binding"/>
    <property type="evidence" value="ECO:0007669"/>
    <property type="project" value="InterPro"/>
</dbReference>
<dbReference type="GO" id="GO:0039693">
    <property type="term" value="P:viral DNA genome replication"/>
    <property type="evidence" value="ECO:0007669"/>
    <property type="project" value="UniProtKB-KW"/>
</dbReference>
<proteinExistence type="predicted"/>
<feature type="domain" description="DNA-directed DNA polymerase family A palm" evidence="3">
    <location>
        <begin position="474"/>
        <end position="729"/>
    </location>
</feature>
<dbReference type="SMART" id="SM00482">
    <property type="entry name" value="POLAc"/>
    <property type="match status" value="1"/>
</dbReference>
<accession>A0A2I7RNP4</accession>
<dbReference type="GO" id="GO:0006261">
    <property type="term" value="P:DNA-templated DNA replication"/>
    <property type="evidence" value="ECO:0007669"/>
    <property type="project" value="InterPro"/>
</dbReference>
<evidence type="ECO:0000259" key="3">
    <source>
        <dbReference type="SMART" id="SM00482"/>
    </source>
</evidence>
<evidence type="ECO:0000313" key="5">
    <source>
        <dbReference type="Proteomes" id="UP000269294"/>
    </source>
</evidence>
<dbReference type="EMBL" id="MG592574">
    <property type="protein sequence ID" value="AUR95257.1"/>
    <property type="molecule type" value="Genomic_DNA"/>
</dbReference>
<evidence type="ECO:0000313" key="4">
    <source>
        <dbReference type="EMBL" id="AUR95257.1"/>
    </source>
</evidence>
<dbReference type="InterPro" id="IPR002298">
    <property type="entry name" value="DNA_polymerase_A"/>
</dbReference>
<dbReference type="PANTHER" id="PTHR10133:SF27">
    <property type="entry name" value="DNA POLYMERASE NU"/>
    <property type="match status" value="1"/>
</dbReference>
<protein>
    <recommendedName>
        <fullName evidence="3">DNA-directed DNA polymerase family A palm domain-containing protein</fullName>
    </recommendedName>
</protein>
<keyword evidence="1" id="KW-0235">DNA replication</keyword>
<dbReference type="SUPFAM" id="SSF56672">
    <property type="entry name" value="DNA/RNA polymerases"/>
    <property type="match status" value="1"/>
</dbReference>
<dbReference type="Gene3D" id="1.10.150.20">
    <property type="entry name" value="5' to 3' exonuclease, C-terminal subdomain"/>
    <property type="match status" value="1"/>
</dbReference>
<dbReference type="Gene3D" id="3.30.420.10">
    <property type="entry name" value="Ribonuclease H-like superfamily/Ribonuclease H"/>
    <property type="match status" value="1"/>
</dbReference>
<dbReference type="Pfam" id="PF00476">
    <property type="entry name" value="DNA_pol_A"/>
    <property type="match status" value="1"/>
</dbReference>
<sequence length="786" mass="89511">MSYFVYDRETTTRTTFKRKANPFDPLNWTVALGYKHQGEGVETVYYDTSEQVPVLPLKPKTSLIIGHNIKFDMSYQYQADEMHKFLVGGGKIWCTQLAEYYLMGHQQQAQMVSMDDIVEKYGGVLKMDEVKALWEAGVDTPDIPEDLLIRYLNGDIANTEKIFLGQVAQAKKRGMLPIIMARMDALLCTVEMEYNGLFIDKKQAYLDKHMLETELAELEVILEKSIPENKPKELEFNWGSGNHKSALLFGGAVRYKKWTHNIDDDGTFMYTKKDKTVLIKLDGEYTDFTLDEFEALPLEVRQGVLEKVQVNKGGANKGFPKTKKIKVNDLTKPKGSQKDFIFEFPGYTKPDPEWAGKKVDALGKPVYSTNADTMDLLKGSDIPFVQALVNHATITKDLGTYYLIEKHKRDKKTGEVKTTQNGMLVCVMPDPNGDDTKGFIHHKLNMNKTITSRMSSSDPNLQNISRADYSKALGREKSVVKRMFISRFGADGCMMEVDYSQLEVIVQAVLSEDPQLMQDVRDGVDFHCKRLAFKLQEDYDDVKRKAKTESDPDYSIYSVMRTKIKQFTFQRAYGAGKKAIAAETGMTEDEVQELMDVEEKLYPGITVFYDKVQAAIESSRWQTQLFESFPDKPGSCQLGKGEWIAPTGTRYVFTEKPAAAFIRKRIGADASFYRPHVQNYPVQGTGGEMVQVILGKLMRHFLANGNYGGKAFLVNTVHDCVWFDCHKDVVKQVKEECSKIMESIPLYYKELFGLNITVPFRVEAEVGDNMMEMSHLESYMEKKQWS</sequence>